<comment type="caution">
    <text evidence="1">The sequence shown here is derived from an EMBL/GenBank/DDBJ whole genome shotgun (WGS) entry which is preliminary data.</text>
</comment>
<dbReference type="EMBL" id="CAJVPT010003312">
    <property type="protein sequence ID" value="CAG8494215.1"/>
    <property type="molecule type" value="Genomic_DNA"/>
</dbReference>
<organism evidence="1 2">
    <name type="scientific">Acaulospora colombiana</name>
    <dbReference type="NCBI Taxonomy" id="27376"/>
    <lineage>
        <taxon>Eukaryota</taxon>
        <taxon>Fungi</taxon>
        <taxon>Fungi incertae sedis</taxon>
        <taxon>Mucoromycota</taxon>
        <taxon>Glomeromycotina</taxon>
        <taxon>Glomeromycetes</taxon>
        <taxon>Diversisporales</taxon>
        <taxon>Acaulosporaceae</taxon>
        <taxon>Acaulospora</taxon>
    </lineage>
</organism>
<keyword evidence="2" id="KW-1185">Reference proteome</keyword>
<proteinExistence type="predicted"/>
<evidence type="ECO:0000313" key="2">
    <source>
        <dbReference type="Proteomes" id="UP000789525"/>
    </source>
</evidence>
<dbReference type="Proteomes" id="UP000789525">
    <property type="component" value="Unassembled WGS sequence"/>
</dbReference>
<sequence>MKDQLPQIIHALTAHGEKLQYLEFRFCDFSKCAPLETLSISCTELMTLKLIQCGELHSKLTPRFPAPVFPHLNSIDLQGTYLPGESLEVIFKCANIDLRSAHIEGVGIGNRSSRILDSISNHCPNITHLKAHIKKDKLSQLVTLFRSCRNLETLKIYGSLPDLYAFVHDTNDDLLDGLREIVPVTLKKFVLKTDCAFTAHCIEVFLRDCNADLTTLEYISYGSVWQHIHVLKKYVRGRGLEIKKQIAGNYRALLMRELGHVIVEFGERD</sequence>
<reference evidence="1" key="1">
    <citation type="submission" date="2021-06" db="EMBL/GenBank/DDBJ databases">
        <authorList>
            <person name="Kallberg Y."/>
            <person name="Tangrot J."/>
            <person name="Rosling A."/>
        </authorList>
    </citation>
    <scope>NUCLEOTIDE SEQUENCE</scope>
    <source>
        <strain evidence="1">CL356</strain>
    </source>
</reference>
<protein>
    <submittedName>
        <fullName evidence="1">2794_t:CDS:1</fullName>
    </submittedName>
</protein>
<accession>A0ACA9KUJ4</accession>
<evidence type="ECO:0000313" key="1">
    <source>
        <dbReference type="EMBL" id="CAG8494215.1"/>
    </source>
</evidence>
<name>A0ACA9KUJ4_9GLOM</name>
<gene>
    <name evidence="1" type="ORF">ACOLOM_LOCUS2509</name>
</gene>